<dbReference type="PANTHER" id="PTHR37423">
    <property type="entry name" value="SOLUBLE LYTIC MUREIN TRANSGLYCOSYLASE-RELATED"/>
    <property type="match status" value="1"/>
</dbReference>
<comment type="similarity">
    <text evidence="1">Belongs to the transglycosylase Slt family.</text>
</comment>
<comment type="caution">
    <text evidence="3">The sequence shown here is derived from an EMBL/GenBank/DDBJ whole genome shotgun (WGS) entry which is preliminary data.</text>
</comment>
<name>A0A840QSN8_9BACI</name>
<organism evidence="3 4">
    <name type="scientific">Texcoconibacillus texcoconensis</name>
    <dbReference type="NCBI Taxonomy" id="1095777"/>
    <lineage>
        <taxon>Bacteria</taxon>
        <taxon>Bacillati</taxon>
        <taxon>Bacillota</taxon>
        <taxon>Bacilli</taxon>
        <taxon>Bacillales</taxon>
        <taxon>Bacillaceae</taxon>
        <taxon>Texcoconibacillus</taxon>
    </lineage>
</organism>
<protein>
    <submittedName>
        <fullName evidence="3">Soluble lytic murein transglycosylase-like protein</fullName>
    </submittedName>
</protein>
<evidence type="ECO:0000313" key="4">
    <source>
        <dbReference type="Proteomes" id="UP000551878"/>
    </source>
</evidence>
<dbReference type="GO" id="GO:0016020">
    <property type="term" value="C:membrane"/>
    <property type="evidence" value="ECO:0007669"/>
    <property type="project" value="InterPro"/>
</dbReference>
<gene>
    <name evidence="3" type="ORF">HNQ41_002747</name>
</gene>
<dbReference type="RefSeq" id="WP_184664943.1">
    <property type="nucleotide sequence ID" value="NZ_JACHHB010000013.1"/>
</dbReference>
<dbReference type="GO" id="GO:0008933">
    <property type="term" value="F:peptidoglycan lytic transglycosylase activity"/>
    <property type="evidence" value="ECO:0007669"/>
    <property type="project" value="InterPro"/>
</dbReference>
<dbReference type="GO" id="GO:0000270">
    <property type="term" value="P:peptidoglycan metabolic process"/>
    <property type="evidence" value="ECO:0007669"/>
    <property type="project" value="InterPro"/>
</dbReference>
<dbReference type="InterPro" id="IPR000189">
    <property type="entry name" value="Transglyc_AS"/>
</dbReference>
<dbReference type="Proteomes" id="UP000551878">
    <property type="component" value="Unassembled WGS sequence"/>
</dbReference>
<dbReference type="Pfam" id="PF01464">
    <property type="entry name" value="SLT"/>
    <property type="match status" value="1"/>
</dbReference>
<evidence type="ECO:0000256" key="1">
    <source>
        <dbReference type="ARBA" id="ARBA00007734"/>
    </source>
</evidence>
<dbReference type="InterPro" id="IPR023346">
    <property type="entry name" value="Lysozyme-like_dom_sf"/>
</dbReference>
<keyword evidence="4" id="KW-1185">Reference proteome</keyword>
<dbReference type="CDD" id="cd00254">
    <property type="entry name" value="LT-like"/>
    <property type="match status" value="1"/>
</dbReference>
<sequence length="203" mass="22220">MDIQLFHEMAQVKAIRGFSNDTSSISSPSSSLFAQLLKANMTEGDVFSKETTNDKPSLQPMLNNQPLLSLNSPTYKSAEQFMPYIEEAAKEHRVDPNLLQAVIQQESNFDPNAISSAGAQGLMQLMPSTAQALGVQNTFDPTENINGGAKYLRQMLDKYNNDTELALAAYNAGPGNVDKYGGIPPFNETQAYVPKVMDSFMKA</sequence>
<proteinExistence type="inferred from homology"/>
<dbReference type="InterPro" id="IPR008258">
    <property type="entry name" value="Transglycosylase_SLT_dom_1"/>
</dbReference>
<feature type="domain" description="Transglycosylase SLT" evidence="2">
    <location>
        <begin position="84"/>
        <end position="189"/>
    </location>
</feature>
<dbReference type="EMBL" id="JACHHB010000013">
    <property type="protein sequence ID" value="MBB5174532.1"/>
    <property type="molecule type" value="Genomic_DNA"/>
</dbReference>
<dbReference type="SUPFAM" id="SSF53955">
    <property type="entry name" value="Lysozyme-like"/>
    <property type="match status" value="1"/>
</dbReference>
<dbReference type="Gene3D" id="1.10.530.10">
    <property type="match status" value="1"/>
</dbReference>
<dbReference type="AlphaFoldDB" id="A0A840QSN8"/>
<evidence type="ECO:0000259" key="2">
    <source>
        <dbReference type="Pfam" id="PF01464"/>
    </source>
</evidence>
<accession>A0A840QSN8</accession>
<evidence type="ECO:0000313" key="3">
    <source>
        <dbReference type="EMBL" id="MBB5174532.1"/>
    </source>
</evidence>
<dbReference type="PROSITE" id="PS00922">
    <property type="entry name" value="TRANSGLYCOSYLASE"/>
    <property type="match status" value="1"/>
</dbReference>
<dbReference type="PANTHER" id="PTHR37423:SF2">
    <property type="entry name" value="MEMBRANE-BOUND LYTIC MUREIN TRANSGLYCOSYLASE C"/>
    <property type="match status" value="1"/>
</dbReference>
<reference evidence="3 4" key="1">
    <citation type="submission" date="2020-08" db="EMBL/GenBank/DDBJ databases">
        <title>Genomic Encyclopedia of Type Strains, Phase IV (KMG-IV): sequencing the most valuable type-strain genomes for metagenomic binning, comparative biology and taxonomic classification.</title>
        <authorList>
            <person name="Goeker M."/>
        </authorList>
    </citation>
    <scope>NUCLEOTIDE SEQUENCE [LARGE SCALE GENOMIC DNA]</scope>
    <source>
        <strain evidence="3 4">DSM 24696</strain>
    </source>
</reference>